<organism evidence="2 3">
    <name type="scientific">Sphingobacterium siyangense</name>
    <dbReference type="NCBI Taxonomy" id="459529"/>
    <lineage>
        <taxon>Bacteria</taxon>
        <taxon>Pseudomonadati</taxon>
        <taxon>Bacteroidota</taxon>
        <taxon>Sphingobacteriia</taxon>
        <taxon>Sphingobacteriales</taxon>
        <taxon>Sphingobacteriaceae</taxon>
        <taxon>Sphingobacterium</taxon>
    </lineage>
</organism>
<evidence type="ECO:0000313" key="2">
    <source>
        <dbReference type="EMBL" id="TWI15640.1"/>
    </source>
</evidence>
<dbReference type="Pfam" id="PF19783">
    <property type="entry name" value="DUF6268"/>
    <property type="match status" value="1"/>
</dbReference>
<feature type="domain" description="DUF6268" evidence="1">
    <location>
        <begin position="167"/>
        <end position="320"/>
    </location>
</feature>
<accession>A0A562M6Y7</accession>
<dbReference type="InterPro" id="IPR046235">
    <property type="entry name" value="DUF6268"/>
</dbReference>
<gene>
    <name evidence="2" type="ORF">IQ31_04923</name>
</gene>
<comment type="caution">
    <text evidence="2">The sequence shown here is derived from an EMBL/GenBank/DDBJ whole genome shotgun (WGS) entry which is preliminary data.</text>
</comment>
<dbReference type="RefSeq" id="WP_145330592.1">
    <property type="nucleotide sequence ID" value="NZ_VLKR01000040.1"/>
</dbReference>
<protein>
    <recommendedName>
        <fullName evidence="1">DUF6268 domain-containing protein</fullName>
    </recommendedName>
</protein>
<sequence length="328" mass="37361">MNTRRIILLGICLGISTFSYSQDQKDSISQKVVQYAMEKFPSIRTLNIEYDHQAPFKYSSKENVNKLPENKVGGVNRVVIDGNKTVLVKNGWIFGTKINYSYNSFTLADPNPVSGVQTEILQDYHYFAAGLNVARVSKLFGKPFIYSGSLIVDGSDKHFERLRGILTGTLVLKTDERTKMTVGLAAMVDPTVLIPVLPSFSYEYKFRNGWILDVILPQKVYMRKELLKNGRISFGSEMAGSTFYLYDLYGKKKRYQYQQLEINSGLMYEHNLGRSFVGTLKSGLRSIPTGRIFEKSGSFNDYIYEARPQSSFYINVGVSFNPFEMKRK</sequence>
<name>A0A562M6Y7_9SPHI</name>
<dbReference type="AlphaFoldDB" id="A0A562M6Y7"/>
<proteinExistence type="predicted"/>
<dbReference type="OrthoDB" id="1027207at2"/>
<evidence type="ECO:0000313" key="3">
    <source>
        <dbReference type="Proteomes" id="UP000315908"/>
    </source>
</evidence>
<reference evidence="2 3" key="1">
    <citation type="journal article" date="2015" name="Stand. Genomic Sci.">
        <title>Genomic Encyclopedia of Bacterial and Archaeal Type Strains, Phase III: the genomes of soil and plant-associated and newly described type strains.</title>
        <authorList>
            <person name="Whitman W.B."/>
            <person name="Woyke T."/>
            <person name="Klenk H.P."/>
            <person name="Zhou Y."/>
            <person name="Lilburn T.G."/>
            <person name="Beck B.J."/>
            <person name="De Vos P."/>
            <person name="Vandamme P."/>
            <person name="Eisen J.A."/>
            <person name="Garrity G."/>
            <person name="Hugenholtz P."/>
            <person name="Kyrpides N.C."/>
        </authorList>
    </citation>
    <scope>NUCLEOTIDE SEQUENCE [LARGE SCALE GENOMIC DNA]</scope>
    <source>
        <strain evidence="2 3">CGMCC 1.6855</strain>
    </source>
</reference>
<evidence type="ECO:0000259" key="1">
    <source>
        <dbReference type="Pfam" id="PF19783"/>
    </source>
</evidence>
<dbReference type="EMBL" id="VLKR01000040">
    <property type="protein sequence ID" value="TWI15640.1"/>
    <property type="molecule type" value="Genomic_DNA"/>
</dbReference>
<dbReference type="Proteomes" id="UP000315908">
    <property type="component" value="Unassembled WGS sequence"/>
</dbReference>